<dbReference type="RefSeq" id="WP_212436878.1">
    <property type="nucleotide sequence ID" value="NZ_BTIN01000019.1"/>
</dbReference>
<protein>
    <submittedName>
        <fullName evidence="2">Uncharacterized protein</fullName>
    </submittedName>
</protein>
<dbReference type="EMBL" id="JBGBZJ010000003">
    <property type="protein sequence ID" value="MEY9459199.1"/>
    <property type="molecule type" value="Genomic_DNA"/>
</dbReference>
<accession>A0ABV4G897</accession>
<evidence type="ECO:0000313" key="2">
    <source>
        <dbReference type="EMBL" id="MEY9459199.1"/>
    </source>
</evidence>
<sequence length="97" mass="10562">MRQRISVVPVAASVLRIAGVGKSEKDAGHRLSLIEIGFRDFENLVTDSNVKLAKNGCNSGEVRPDGHQKRGTSDTRQQRRCGASVQHQLEHQVSGGQ</sequence>
<organism evidence="2 3">
    <name type="scientific">Bradyrhizobium ottawaense</name>
    <dbReference type="NCBI Taxonomy" id="931866"/>
    <lineage>
        <taxon>Bacteria</taxon>
        <taxon>Pseudomonadati</taxon>
        <taxon>Pseudomonadota</taxon>
        <taxon>Alphaproteobacteria</taxon>
        <taxon>Hyphomicrobiales</taxon>
        <taxon>Nitrobacteraceae</taxon>
        <taxon>Bradyrhizobium</taxon>
    </lineage>
</organism>
<name>A0ABV4G897_9BRAD</name>
<comment type="caution">
    <text evidence="2">The sequence shown here is derived from an EMBL/GenBank/DDBJ whole genome shotgun (WGS) entry which is preliminary data.</text>
</comment>
<proteinExistence type="predicted"/>
<reference evidence="2 3" key="1">
    <citation type="submission" date="2024-07" db="EMBL/GenBank/DDBJ databases">
        <title>Genomic Encyclopedia of Type Strains, Phase V (KMG-V): Genome sequencing to study the core and pangenomes of soil and plant-associated prokaryotes.</title>
        <authorList>
            <person name="Whitman W."/>
        </authorList>
    </citation>
    <scope>NUCLEOTIDE SEQUENCE [LARGE SCALE GENOMIC DNA]</scope>
    <source>
        <strain evidence="2 3">USDA 152</strain>
    </source>
</reference>
<keyword evidence="3" id="KW-1185">Reference proteome</keyword>
<evidence type="ECO:0000313" key="3">
    <source>
        <dbReference type="Proteomes" id="UP001565369"/>
    </source>
</evidence>
<evidence type="ECO:0000256" key="1">
    <source>
        <dbReference type="SAM" id="MobiDB-lite"/>
    </source>
</evidence>
<feature type="region of interest" description="Disordered" evidence="1">
    <location>
        <begin position="54"/>
        <end position="97"/>
    </location>
</feature>
<gene>
    <name evidence="2" type="ORF">ABIG07_008147</name>
</gene>
<feature type="compositionally biased region" description="Basic and acidic residues" evidence="1">
    <location>
        <begin position="62"/>
        <end position="77"/>
    </location>
</feature>
<dbReference type="Proteomes" id="UP001565369">
    <property type="component" value="Unassembled WGS sequence"/>
</dbReference>